<proteinExistence type="predicted"/>
<dbReference type="Gene3D" id="3.40.50.1820">
    <property type="entry name" value="alpha/beta hydrolase"/>
    <property type="match status" value="1"/>
</dbReference>
<organism evidence="2 3">
    <name type="scientific">Siculibacillus lacustris</name>
    <dbReference type="NCBI Taxonomy" id="1549641"/>
    <lineage>
        <taxon>Bacteria</taxon>
        <taxon>Pseudomonadati</taxon>
        <taxon>Pseudomonadota</taxon>
        <taxon>Alphaproteobacteria</taxon>
        <taxon>Hyphomicrobiales</taxon>
        <taxon>Ancalomicrobiaceae</taxon>
        <taxon>Siculibacillus</taxon>
    </lineage>
</organism>
<evidence type="ECO:0000313" key="2">
    <source>
        <dbReference type="EMBL" id="TBW33716.1"/>
    </source>
</evidence>
<protein>
    <submittedName>
        <fullName evidence="2">Alpha/beta hydrolase</fullName>
    </submittedName>
</protein>
<dbReference type="InterPro" id="IPR050266">
    <property type="entry name" value="AB_hydrolase_sf"/>
</dbReference>
<dbReference type="Proteomes" id="UP000292781">
    <property type="component" value="Unassembled WGS sequence"/>
</dbReference>
<dbReference type="InterPro" id="IPR029058">
    <property type="entry name" value="AB_hydrolase_fold"/>
</dbReference>
<evidence type="ECO:0000259" key="1">
    <source>
        <dbReference type="Pfam" id="PF00561"/>
    </source>
</evidence>
<comment type="caution">
    <text evidence="2">The sequence shown here is derived from an EMBL/GenBank/DDBJ whole genome shotgun (WGS) entry which is preliminary data.</text>
</comment>
<feature type="domain" description="AB hydrolase-1" evidence="1">
    <location>
        <begin position="37"/>
        <end position="281"/>
    </location>
</feature>
<reference evidence="2 3" key="1">
    <citation type="submission" date="2019-02" db="EMBL/GenBank/DDBJ databases">
        <title>Siculibacillus lacustris gen. nov., sp. nov., a new rosette-forming bacterium isolated from a freshwater crater lake (Lake St. Ana, Romania).</title>
        <authorList>
            <person name="Felfoldi T."/>
            <person name="Marton Z."/>
            <person name="Szabo A."/>
            <person name="Mentes A."/>
            <person name="Boka K."/>
            <person name="Marialigeti K."/>
            <person name="Mathe I."/>
            <person name="Koncz M."/>
            <person name="Schumann P."/>
            <person name="Toth E."/>
        </authorList>
    </citation>
    <scope>NUCLEOTIDE SEQUENCE [LARGE SCALE GENOMIC DNA]</scope>
    <source>
        <strain evidence="2 3">SA-279</strain>
    </source>
</reference>
<name>A0A4Q9VFL5_9HYPH</name>
<dbReference type="InterPro" id="IPR000073">
    <property type="entry name" value="AB_hydrolase_1"/>
</dbReference>
<keyword evidence="2" id="KW-0378">Hydrolase</keyword>
<dbReference type="PANTHER" id="PTHR43798:SF33">
    <property type="entry name" value="HYDROLASE, PUTATIVE (AFU_ORTHOLOGUE AFUA_2G14860)-RELATED"/>
    <property type="match status" value="1"/>
</dbReference>
<dbReference type="SUPFAM" id="SSF53474">
    <property type="entry name" value="alpha/beta-Hydrolases"/>
    <property type="match status" value="1"/>
</dbReference>
<dbReference type="OrthoDB" id="9798888at2"/>
<dbReference type="EMBL" id="SJFN01000040">
    <property type="protein sequence ID" value="TBW33716.1"/>
    <property type="molecule type" value="Genomic_DNA"/>
</dbReference>
<dbReference type="GO" id="GO:0016020">
    <property type="term" value="C:membrane"/>
    <property type="evidence" value="ECO:0007669"/>
    <property type="project" value="TreeGrafter"/>
</dbReference>
<dbReference type="GO" id="GO:0016787">
    <property type="term" value="F:hydrolase activity"/>
    <property type="evidence" value="ECO:0007669"/>
    <property type="project" value="UniProtKB-KW"/>
</dbReference>
<dbReference type="PANTHER" id="PTHR43798">
    <property type="entry name" value="MONOACYLGLYCEROL LIPASE"/>
    <property type="match status" value="1"/>
</dbReference>
<keyword evidence="3" id="KW-1185">Reference proteome</keyword>
<accession>A0A4Q9VFL5</accession>
<evidence type="ECO:0000313" key="3">
    <source>
        <dbReference type="Proteomes" id="UP000292781"/>
    </source>
</evidence>
<sequence>MTPSPDDRRRRGATILATYRVETSADGLEYATRGDGPAVLALHGGLGGWDQSALLDHLLAGEVPHTALAVSRPGHLGSPAGLGRDADAQADAYARLLDRQGFADAVVMAISGGGPCALAFAHRHPERCRGLVLVSAATDRLIPKMPLAFRILMLAARIKPLVNFLAARAARDPERADRRAIPDPDLRARVLADPDTAGALSALRASLFARLPERLGGLALDLDQCRDQRTPEPGAIACPTLIVHAVDDVVVPHAMSARLAERIAGAELMTLEGGGHMALFTDRRRIADAVARFLAALPPPKA</sequence>
<dbReference type="Pfam" id="PF00561">
    <property type="entry name" value="Abhydrolase_1"/>
    <property type="match status" value="1"/>
</dbReference>
<dbReference type="AlphaFoldDB" id="A0A4Q9VFL5"/>
<dbReference type="RefSeq" id="WP_131311355.1">
    <property type="nucleotide sequence ID" value="NZ_SJFN01000040.1"/>
</dbReference>
<gene>
    <name evidence="2" type="ORF">EYW49_19765</name>
</gene>